<sequence>MSETSRVDIFTDGACSGNPGPGGWGAILRFGDTEKELSGGEPLTTNNRMELLAAIEGLAALKRGCSVHLHSDSQYLRDGITKWIHGWKRNGWRTADKKPVKNAELWQRLDEERQRHEVTFHWVRGHAGHVENERADALARAGMEPFKKARRSATA</sequence>
<dbReference type="HAMAP" id="MF_00042">
    <property type="entry name" value="RNase_H"/>
    <property type="match status" value="1"/>
</dbReference>
<keyword evidence="11" id="KW-0963">Cytoplasm</keyword>
<comment type="subcellular location">
    <subcellularLocation>
        <location evidence="11">Cytoplasm</location>
    </subcellularLocation>
</comment>
<evidence type="ECO:0000256" key="6">
    <source>
        <dbReference type="ARBA" id="ARBA00022722"/>
    </source>
</evidence>
<keyword evidence="9 11" id="KW-0378">Hydrolase</keyword>
<organism evidence="13 14">
    <name type="scientific">Aureimonas phyllosphaerae</name>
    <dbReference type="NCBI Taxonomy" id="1166078"/>
    <lineage>
        <taxon>Bacteria</taxon>
        <taxon>Pseudomonadati</taxon>
        <taxon>Pseudomonadota</taxon>
        <taxon>Alphaproteobacteria</taxon>
        <taxon>Hyphomicrobiales</taxon>
        <taxon>Aurantimonadaceae</taxon>
        <taxon>Aureimonas</taxon>
    </lineage>
</organism>
<dbReference type="InterPro" id="IPR002156">
    <property type="entry name" value="RNaseH_domain"/>
</dbReference>
<feature type="binding site" evidence="11">
    <location>
        <position position="136"/>
    </location>
    <ligand>
        <name>Mg(2+)</name>
        <dbReference type="ChEBI" id="CHEBI:18420"/>
        <label>2</label>
    </ligand>
</feature>
<comment type="subunit">
    <text evidence="4 11">Monomer.</text>
</comment>
<evidence type="ECO:0000256" key="1">
    <source>
        <dbReference type="ARBA" id="ARBA00000077"/>
    </source>
</evidence>
<comment type="function">
    <text evidence="2 11">Endonuclease that specifically degrades the RNA of RNA-DNA hybrids.</text>
</comment>
<keyword evidence="7 11" id="KW-0479">Metal-binding</keyword>
<reference evidence="13 14" key="1">
    <citation type="submission" date="2020-08" db="EMBL/GenBank/DDBJ databases">
        <title>Genomic Encyclopedia of Type Strains, Phase IV (KMG-IV): sequencing the most valuable type-strain genomes for metagenomic binning, comparative biology and taxonomic classification.</title>
        <authorList>
            <person name="Goeker M."/>
        </authorList>
    </citation>
    <scope>NUCLEOTIDE SEQUENCE [LARGE SCALE GENOMIC DNA]</scope>
    <source>
        <strain evidence="13 14">DSM 25024</strain>
    </source>
</reference>
<dbReference type="GO" id="GO:0043137">
    <property type="term" value="P:DNA replication, removal of RNA primer"/>
    <property type="evidence" value="ECO:0007669"/>
    <property type="project" value="TreeGrafter"/>
</dbReference>
<proteinExistence type="inferred from homology"/>
<dbReference type="SUPFAM" id="SSF53098">
    <property type="entry name" value="Ribonuclease H-like"/>
    <property type="match status" value="1"/>
</dbReference>
<name>A0A7W6BN90_9HYPH</name>
<dbReference type="Gene3D" id="3.30.420.10">
    <property type="entry name" value="Ribonuclease H-like superfamily/Ribonuclease H"/>
    <property type="match status" value="1"/>
</dbReference>
<dbReference type="GO" id="GO:0003676">
    <property type="term" value="F:nucleic acid binding"/>
    <property type="evidence" value="ECO:0007669"/>
    <property type="project" value="InterPro"/>
</dbReference>
<keyword evidence="14" id="KW-1185">Reference proteome</keyword>
<dbReference type="GO" id="GO:0004523">
    <property type="term" value="F:RNA-DNA hybrid ribonuclease activity"/>
    <property type="evidence" value="ECO:0007669"/>
    <property type="project" value="UniProtKB-UniRule"/>
</dbReference>
<dbReference type="EC" id="3.1.26.4" evidence="5 11"/>
<dbReference type="AlphaFoldDB" id="A0A7W6BN90"/>
<evidence type="ECO:0000256" key="7">
    <source>
        <dbReference type="ARBA" id="ARBA00022723"/>
    </source>
</evidence>
<dbReference type="PROSITE" id="PS50879">
    <property type="entry name" value="RNASE_H_1"/>
    <property type="match status" value="1"/>
</dbReference>
<dbReference type="NCBIfam" id="NF001236">
    <property type="entry name" value="PRK00203.1"/>
    <property type="match status" value="1"/>
</dbReference>
<comment type="cofactor">
    <cofactor evidence="11">
        <name>Mg(2+)</name>
        <dbReference type="ChEBI" id="CHEBI:18420"/>
    </cofactor>
    <text evidence="11">Binds 1 Mg(2+) ion per subunit. May bind a second metal ion at a regulatory site, or after substrate binding.</text>
</comment>
<comment type="catalytic activity">
    <reaction evidence="1 11">
        <text>Endonucleolytic cleavage to 5'-phosphomonoester.</text>
        <dbReference type="EC" id="3.1.26.4"/>
    </reaction>
</comment>
<feature type="domain" description="RNase H type-1" evidence="12">
    <location>
        <begin position="3"/>
        <end position="144"/>
    </location>
</feature>
<dbReference type="InterPro" id="IPR022892">
    <property type="entry name" value="RNaseHI"/>
</dbReference>
<evidence type="ECO:0000256" key="11">
    <source>
        <dbReference type="HAMAP-Rule" id="MF_00042"/>
    </source>
</evidence>
<keyword evidence="6 11" id="KW-0540">Nuclease</keyword>
<feature type="binding site" evidence="11">
    <location>
        <position position="12"/>
    </location>
    <ligand>
        <name>Mg(2+)</name>
        <dbReference type="ChEBI" id="CHEBI:18420"/>
        <label>2</label>
    </ligand>
</feature>
<gene>
    <name evidence="11" type="primary">rnhA</name>
    <name evidence="13" type="ORF">GGR05_001159</name>
</gene>
<dbReference type="RefSeq" id="WP_090960110.1">
    <property type="nucleotide sequence ID" value="NZ_FOOA01000002.1"/>
</dbReference>
<keyword evidence="10 11" id="KW-0460">Magnesium</keyword>
<dbReference type="InterPro" id="IPR050092">
    <property type="entry name" value="RNase_H"/>
</dbReference>
<keyword evidence="8 11" id="KW-0255">Endonuclease</keyword>
<evidence type="ECO:0000256" key="9">
    <source>
        <dbReference type="ARBA" id="ARBA00022801"/>
    </source>
</evidence>
<dbReference type="GO" id="GO:0005737">
    <property type="term" value="C:cytoplasm"/>
    <property type="evidence" value="ECO:0007669"/>
    <property type="project" value="UniProtKB-SubCell"/>
</dbReference>
<accession>A0A7W6BN90</accession>
<feature type="binding site" evidence="11">
    <location>
        <position position="12"/>
    </location>
    <ligand>
        <name>Mg(2+)</name>
        <dbReference type="ChEBI" id="CHEBI:18420"/>
        <label>1</label>
    </ligand>
</feature>
<dbReference type="FunFam" id="3.30.420.10:FF:000089">
    <property type="entry name" value="Ribonuclease H"/>
    <property type="match status" value="1"/>
</dbReference>
<dbReference type="Proteomes" id="UP000531216">
    <property type="component" value="Unassembled WGS sequence"/>
</dbReference>
<evidence type="ECO:0000256" key="8">
    <source>
        <dbReference type="ARBA" id="ARBA00022759"/>
    </source>
</evidence>
<evidence type="ECO:0000313" key="14">
    <source>
        <dbReference type="Proteomes" id="UP000531216"/>
    </source>
</evidence>
<evidence type="ECO:0000256" key="3">
    <source>
        <dbReference type="ARBA" id="ARBA00005300"/>
    </source>
</evidence>
<dbReference type="InterPro" id="IPR012337">
    <property type="entry name" value="RNaseH-like_sf"/>
</dbReference>
<evidence type="ECO:0000313" key="13">
    <source>
        <dbReference type="EMBL" id="MBB3935031.1"/>
    </source>
</evidence>
<dbReference type="InterPro" id="IPR036397">
    <property type="entry name" value="RNaseH_sf"/>
</dbReference>
<comment type="similarity">
    <text evidence="3 11">Belongs to the RNase H family.</text>
</comment>
<evidence type="ECO:0000256" key="4">
    <source>
        <dbReference type="ARBA" id="ARBA00011245"/>
    </source>
</evidence>
<evidence type="ECO:0000259" key="12">
    <source>
        <dbReference type="PROSITE" id="PS50879"/>
    </source>
</evidence>
<evidence type="ECO:0000256" key="2">
    <source>
        <dbReference type="ARBA" id="ARBA00004065"/>
    </source>
</evidence>
<protein>
    <recommendedName>
        <fullName evidence="5 11">Ribonuclease H</fullName>
        <shortName evidence="11">RNase H</shortName>
        <ecNumber evidence="5 11">3.1.26.4</ecNumber>
    </recommendedName>
</protein>
<dbReference type="Pfam" id="PF00075">
    <property type="entry name" value="RNase_H"/>
    <property type="match status" value="1"/>
</dbReference>
<dbReference type="EMBL" id="JACIDO010000002">
    <property type="protein sequence ID" value="MBB3935031.1"/>
    <property type="molecule type" value="Genomic_DNA"/>
</dbReference>
<feature type="binding site" evidence="11">
    <location>
        <position position="50"/>
    </location>
    <ligand>
        <name>Mg(2+)</name>
        <dbReference type="ChEBI" id="CHEBI:18420"/>
        <label>1</label>
    </ligand>
</feature>
<dbReference type="PANTHER" id="PTHR10642:SF26">
    <property type="entry name" value="RIBONUCLEASE H1"/>
    <property type="match status" value="1"/>
</dbReference>
<evidence type="ECO:0000256" key="5">
    <source>
        <dbReference type="ARBA" id="ARBA00012180"/>
    </source>
</evidence>
<dbReference type="CDD" id="cd09278">
    <property type="entry name" value="RNase_HI_prokaryote_like"/>
    <property type="match status" value="1"/>
</dbReference>
<evidence type="ECO:0000256" key="10">
    <source>
        <dbReference type="ARBA" id="ARBA00022842"/>
    </source>
</evidence>
<dbReference type="PANTHER" id="PTHR10642">
    <property type="entry name" value="RIBONUCLEASE H1"/>
    <property type="match status" value="1"/>
</dbReference>
<feature type="binding site" evidence="11">
    <location>
        <position position="72"/>
    </location>
    <ligand>
        <name>Mg(2+)</name>
        <dbReference type="ChEBI" id="CHEBI:18420"/>
        <label>1</label>
    </ligand>
</feature>
<comment type="caution">
    <text evidence="13">The sequence shown here is derived from an EMBL/GenBank/DDBJ whole genome shotgun (WGS) entry which is preliminary data.</text>
</comment>
<dbReference type="GO" id="GO:0000287">
    <property type="term" value="F:magnesium ion binding"/>
    <property type="evidence" value="ECO:0007669"/>
    <property type="project" value="UniProtKB-UniRule"/>
</dbReference>
<dbReference type="OrthoDB" id="7845843at2"/>